<keyword evidence="2" id="KW-1185">Reference proteome</keyword>
<reference evidence="1 2" key="1">
    <citation type="submission" date="2017-11" db="EMBL/GenBank/DDBJ databases">
        <title>Revised Sequence and Annotation of the Rhodobaca barguzinensis strain alga05 Genome.</title>
        <authorList>
            <person name="Kopejtka K."/>
            <person name="Tomasch J.M."/>
            <person name="Bunk B."/>
            <person name="Koblizek M."/>
        </authorList>
    </citation>
    <scope>NUCLEOTIDE SEQUENCE [LARGE SCALE GENOMIC DNA]</scope>
    <source>
        <strain evidence="2">alga05</strain>
    </source>
</reference>
<protein>
    <submittedName>
        <fullName evidence="1">Uncharacterized protein</fullName>
    </submittedName>
</protein>
<organism evidence="1 2">
    <name type="scientific">Roseinatronobacter bogoriensis subsp. barguzinensis</name>
    <dbReference type="NCBI Taxonomy" id="441209"/>
    <lineage>
        <taxon>Bacteria</taxon>
        <taxon>Pseudomonadati</taxon>
        <taxon>Pseudomonadota</taxon>
        <taxon>Alphaproteobacteria</taxon>
        <taxon>Rhodobacterales</taxon>
        <taxon>Paracoccaceae</taxon>
        <taxon>Roseinatronobacter</taxon>
    </lineage>
</organism>
<dbReference type="STRING" id="441209.GCA_001870665_00866"/>
<gene>
    <name evidence="1" type="ORF">BG454_13470</name>
</gene>
<proteinExistence type="predicted"/>
<evidence type="ECO:0000313" key="2">
    <source>
        <dbReference type="Proteomes" id="UP000228948"/>
    </source>
</evidence>
<dbReference type="EMBL" id="CP024899">
    <property type="protein sequence ID" value="ATX66703.1"/>
    <property type="molecule type" value="Genomic_DNA"/>
</dbReference>
<name>A0A2K8KFG6_9RHOB</name>
<sequence length="171" mass="18532">MLRLPKIADIFGLDPAKLKTDRSRGTVPLAGRSEGKNPAYGPMDLIALALHEQLMARNFTSSSAAREIMVSDAPHQVLQRLKEGTLSDCLLILSQEVQDHPKMSGVSSPMHRSDIISVSDLPEYVAKYAPRVGSFTVVALGPVWQHLVARSALAGVALYPDGEMIIEVSTE</sequence>
<dbReference type="KEGG" id="rbg:BG454_13470"/>
<dbReference type="AlphaFoldDB" id="A0A2K8KFG6"/>
<dbReference type="Proteomes" id="UP000228948">
    <property type="component" value="Chromosome"/>
</dbReference>
<accession>A0A2K8KFG6</accession>
<evidence type="ECO:0000313" key="1">
    <source>
        <dbReference type="EMBL" id="ATX66703.1"/>
    </source>
</evidence>